<dbReference type="GO" id="GO:0032264">
    <property type="term" value="P:IMP salvage"/>
    <property type="evidence" value="ECO:0007669"/>
    <property type="project" value="UniProtKB-UniPathway"/>
</dbReference>
<evidence type="ECO:0000256" key="15">
    <source>
        <dbReference type="RuleBase" id="RU364099"/>
    </source>
</evidence>
<dbReference type="OrthoDB" id="9802824at2"/>
<evidence type="ECO:0000259" key="16">
    <source>
        <dbReference type="Pfam" id="PF00156"/>
    </source>
</evidence>
<evidence type="ECO:0000256" key="2">
    <source>
        <dbReference type="ARBA" id="ARBA00004496"/>
    </source>
</evidence>
<dbReference type="GO" id="GO:0005829">
    <property type="term" value="C:cytosol"/>
    <property type="evidence" value="ECO:0007669"/>
    <property type="project" value="TreeGrafter"/>
</dbReference>
<evidence type="ECO:0000256" key="1">
    <source>
        <dbReference type="ARBA" id="ARBA00001946"/>
    </source>
</evidence>
<organism evidence="17 18">
    <name type="scientific">Ereboglobus luteus</name>
    <dbReference type="NCBI Taxonomy" id="1796921"/>
    <lineage>
        <taxon>Bacteria</taxon>
        <taxon>Pseudomonadati</taxon>
        <taxon>Verrucomicrobiota</taxon>
        <taxon>Opitutia</taxon>
        <taxon>Opitutales</taxon>
        <taxon>Opitutaceae</taxon>
        <taxon>Ereboglobus</taxon>
    </lineage>
</organism>
<keyword evidence="8 15" id="KW-0808">Transferase</keyword>
<evidence type="ECO:0000256" key="3">
    <source>
        <dbReference type="ARBA" id="ARBA00004669"/>
    </source>
</evidence>
<dbReference type="EC" id="2.4.2.8" evidence="5 15"/>
<keyword evidence="6 15" id="KW-0963">Cytoplasm</keyword>
<name>A0A2U8E174_9BACT</name>
<dbReference type="InterPro" id="IPR000836">
    <property type="entry name" value="PRTase_dom"/>
</dbReference>
<keyword evidence="18" id="KW-1185">Reference proteome</keyword>
<keyword evidence="7 15" id="KW-0328">Glycosyltransferase</keyword>
<dbReference type="InterPro" id="IPR005904">
    <property type="entry name" value="Hxn_phspho_trans"/>
</dbReference>
<keyword evidence="10 15" id="KW-0660">Purine salvage</keyword>
<dbReference type="GO" id="GO:0046100">
    <property type="term" value="P:hypoxanthine metabolic process"/>
    <property type="evidence" value="ECO:0007669"/>
    <property type="project" value="TreeGrafter"/>
</dbReference>
<evidence type="ECO:0000256" key="4">
    <source>
        <dbReference type="ARBA" id="ARBA00008391"/>
    </source>
</evidence>
<dbReference type="InterPro" id="IPR029057">
    <property type="entry name" value="PRTase-like"/>
</dbReference>
<dbReference type="PANTHER" id="PTHR43340:SF1">
    <property type="entry name" value="HYPOXANTHINE PHOSPHORIBOSYLTRANSFERASE"/>
    <property type="match status" value="1"/>
</dbReference>
<evidence type="ECO:0000256" key="12">
    <source>
        <dbReference type="ARBA" id="ARBA00022842"/>
    </source>
</evidence>
<evidence type="ECO:0000256" key="11">
    <source>
        <dbReference type="ARBA" id="ARBA00022741"/>
    </source>
</evidence>
<evidence type="ECO:0000256" key="5">
    <source>
        <dbReference type="ARBA" id="ARBA00011895"/>
    </source>
</evidence>
<dbReference type="PANTHER" id="PTHR43340">
    <property type="entry name" value="HYPOXANTHINE-GUANINE PHOSPHORIBOSYLTRANSFERASE"/>
    <property type="match status" value="1"/>
</dbReference>
<dbReference type="AlphaFoldDB" id="A0A2U8E174"/>
<evidence type="ECO:0000256" key="6">
    <source>
        <dbReference type="ARBA" id="ARBA00022490"/>
    </source>
</evidence>
<dbReference type="InterPro" id="IPR050408">
    <property type="entry name" value="HGPRT"/>
</dbReference>
<dbReference type="NCBIfam" id="TIGR01203">
    <property type="entry name" value="HGPRTase"/>
    <property type="match status" value="1"/>
</dbReference>
<proteinExistence type="inferred from homology"/>
<evidence type="ECO:0000256" key="9">
    <source>
        <dbReference type="ARBA" id="ARBA00022723"/>
    </source>
</evidence>
<dbReference type="RefSeq" id="WP_108824369.1">
    <property type="nucleotide sequence ID" value="NZ_CP023004.1"/>
</dbReference>
<dbReference type="FunFam" id="3.40.50.2020:FF:000006">
    <property type="entry name" value="Hypoxanthine phosphoribosyltransferase"/>
    <property type="match status" value="1"/>
</dbReference>
<dbReference type="KEGG" id="elut:CKA38_04210"/>
<dbReference type="CDD" id="cd06223">
    <property type="entry name" value="PRTases_typeI"/>
    <property type="match status" value="1"/>
</dbReference>
<evidence type="ECO:0000313" key="17">
    <source>
        <dbReference type="EMBL" id="AWI08560.1"/>
    </source>
</evidence>
<dbReference type="GO" id="GO:0006166">
    <property type="term" value="P:purine ribonucleoside salvage"/>
    <property type="evidence" value="ECO:0007669"/>
    <property type="project" value="UniProtKB-KW"/>
</dbReference>
<accession>A0A2U8E174</accession>
<dbReference type="UniPathway" id="UPA00591">
    <property type="reaction ID" value="UER00648"/>
</dbReference>
<dbReference type="Proteomes" id="UP000244896">
    <property type="component" value="Chromosome"/>
</dbReference>
<dbReference type="GO" id="GO:0006178">
    <property type="term" value="P:guanine salvage"/>
    <property type="evidence" value="ECO:0007669"/>
    <property type="project" value="TreeGrafter"/>
</dbReference>
<evidence type="ECO:0000256" key="8">
    <source>
        <dbReference type="ARBA" id="ARBA00022679"/>
    </source>
</evidence>
<comment type="subcellular location">
    <subcellularLocation>
        <location evidence="2 15">Cytoplasm</location>
    </subcellularLocation>
</comment>
<gene>
    <name evidence="17" type="primary">hpt</name>
    <name evidence="17" type="ORF">CKA38_04210</name>
</gene>
<evidence type="ECO:0000313" key="18">
    <source>
        <dbReference type="Proteomes" id="UP000244896"/>
    </source>
</evidence>
<dbReference type="SUPFAM" id="SSF53271">
    <property type="entry name" value="PRTase-like"/>
    <property type="match status" value="1"/>
</dbReference>
<evidence type="ECO:0000256" key="10">
    <source>
        <dbReference type="ARBA" id="ARBA00022726"/>
    </source>
</evidence>
<sequence>MPRKKVSVKAPLSSDLASVLVTPAAIKRRLKALGAKISKIYGKEEVTVVPIINGAIFFTADLLRHVHNPIRLDCVRIFSYRNSTKSHGKPKLLHSLTLDIKGKHVLVIDDILDTGKTLSAVVNLLKKQKPASLRTCVLLDKKVRREVDFEADFVGFEIPDKFVVGYGLDYAERYRGLPCIGVLKPEKQKLE</sequence>
<dbReference type="GO" id="GO:0004422">
    <property type="term" value="F:hypoxanthine phosphoribosyltransferase activity"/>
    <property type="evidence" value="ECO:0007669"/>
    <property type="project" value="InterPro"/>
</dbReference>
<dbReference type="GO" id="GO:0000287">
    <property type="term" value="F:magnesium ion binding"/>
    <property type="evidence" value="ECO:0007669"/>
    <property type="project" value="TreeGrafter"/>
</dbReference>
<dbReference type="Gene3D" id="3.40.50.2020">
    <property type="match status" value="1"/>
</dbReference>
<comment type="pathway">
    <text evidence="3 15">Purine metabolism; IMP biosynthesis via salvage pathway; IMP from hypoxanthine: step 1/1.</text>
</comment>
<evidence type="ECO:0000256" key="13">
    <source>
        <dbReference type="ARBA" id="ARBA00048811"/>
    </source>
</evidence>
<dbReference type="GO" id="GO:0000166">
    <property type="term" value="F:nucleotide binding"/>
    <property type="evidence" value="ECO:0007669"/>
    <property type="project" value="UniProtKB-KW"/>
</dbReference>
<feature type="domain" description="Phosphoribosyltransferase" evidence="16">
    <location>
        <begin position="25"/>
        <end position="170"/>
    </location>
</feature>
<dbReference type="GO" id="GO:0032263">
    <property type="term" value="P:GMP salvage"/>
    <property type="evidence" value="ECO:0007669"/>
    <property type="project" value="TreeGrafter"/>
</dbReference>
<dbReference type="GO" id="GO:0052657">
    <property type="term" value="F:guanine phosphoribosyltransferase activity"/>
    <property type="evidence" value="ECO:0007669"/>
    <property type="project" value="UniProtKB-ARBA"/>
</dbReference>
<comment type="catalytic activity">
    <reaction evidence="14">
        <text>IMP + diphosphate = hypoxanthine + 5-phospho-alpha-D-ribose 1-diphosphate</text>
        <dbReference type="Rhea" id="RHEA:17973"/>
        <dbReference type="ChEBI" id="CHEBI:17368"/>
        <dbReference type="ChEBI" id="CHEBI:33019"/>
        <dbReference type="ChEBI" id="CHEBI:58017"/>
        <dbReference type="ChEBI" id="CHEBI:58053"/>
        <dbReference type="EC" id="2.4.2.8"/>
    </reaction>
    <physiologicalReaction direction="right-to-left" evidence="14">
        <dbReference type="Rhea" id="RHEA:17975"/>
    </physiologicalReaction>
</comment>
<keyword evidence="9 15" id="KW-0479">Metal-binding</keyword>
<keyword evidence="12 15" id="KW-0460">Magnesium</keyword>
<comment type="catalytic activity">
    <reaction evidence="13">
        <text>GMP + diphosphate = guanine + 5-phospho-alpha-D-ribose 1-diphosphate</text>
        <dbReference type="Rhea" id="RHEA:25424"/>
        <dbReference type="ChEBI" id="CHEBI:16235"/>
        <dbReference type="ChEBI" id="CHEBI:33019"/>
        <dbReference type="ChEBI" id="CHEBI:58017"/>
        <dbReference type="ChEBI" id="CHEBI:58115"/>
        <dbReference type="EC" id="2.4.2.8"/>
    </reaction>
    <physiologicalReaction direction="right-to-left" evidence="13">
        <dbReference type="Rhea" id="RHEA:25426"/>
    </physiologicalReaction>
</comment>
<evidence type="ECO:0000256" key="7">
    <source>
        <dbReference type="ARBA" id="ARBA00022676"/>
    </source>
</evidence>
<comment type="cofactor">
    <cofactor evidence="1 15">
        <name>Mg(2+)</name>
        <dbReference type="ChEBI" id="CHEBI:18420"/>
    </cofactor>
</comment>
<comment type="similarity">
    <text evidence="4 15">Belongs to the purine/pyrimidine phosphoribosyltransferase family.</text>
</comment>
<keyword evidence="11 15" id="KW-0547">Nucleotide-binding</keyword>
<evidence type="ECO:0000256" key="14">
    <source>
        <dbReference type="ARBA" id="ARBA00049402"/>
    </source>
</evidence>
<dbReference type="Pfam" id="PF00156">
    <property type="entry name" value="Pribosyltran"/>
    <property type="match status" value="1"/>
</dbReference>
<dbReference type="EMBL" id="CP023004">
    <property type="protein sequence ID" value="AWI08560.1"/>
    <property type="molecule type" value="Genomic_DNA"/>
</dbReference>
<protein>
    <recommendedName>
        <fullName evidence="5 15">Hypoxanthine phosphoribosyltransferase</fullName>
        <ecNumber evidence="5 15">2.4.2.8</ecNumber>
    </recommendedName>
</protein>
<reference evidence="17 18" key="1">
    <citation type="journal article" date="2018" name="Syst. Appl. Microbiol.">
        <title>Ereboglobus luteus gen. nov. sp. nov. from cockroach guts, and new insights into the oxygen relationship of the genera Opitutus and Didymococcus (Verrucomicrobia: Opitutaceae).</title>
        <authorList>
            <person name="Tegtmeier D."/>
            <person name="Belitz A."/>
            <person name="Radek R."/>
            <person name="Heimerl T."/>
            <person name="Brune A."/>
        </authorList>
    </citation>
    <scope>NUCLEOTIDE SEQUENCE [LARGE SCALE GENOMIC DNA]</scope>
    <source>
        <strain evidence="17 18">Ho45</strain>
    </source>
</reference>